<protein>
    <submittedName>
        <fullName evidence="2">Uncharacterized protein</fullName>
    </submittedName>
</protein>
<evidence type="ECO:0000313" key="3">
    <source>
        <dbReference type="Proteomes" id="UP001501442"/>
    </source>
</evidence>
<sequence>MLRLMRRAGITSDMMYMAGFGSIIASVASWAMSMRAEKAGMDRADRWGIFVGEWAPTFFALGVALRMEEEYGDETPSERAERMKHRVREAMPVG</sequence>
<name>A0ABP8UJN1_9ACTN</name>
<reference evidence="3" key="1">
    <citation type="journal article" date="2019" name="Int. J. Syst. Evol. Microbiol.">
        <title>The Global Catalogue of Microorganisms (GCM) 10K type strain sequencing project: providing services to taxonomists for standard genome sequencing and annotation.</title>
        <authorList>
            <consortium name="The Broad Institute Genomics Platform"/>
            <consortium name="The Broad Institute Genome Sequencing Center for Infectious Disease"/>
            <person name="Wu L."/>
            <person name="Ma J."/>
        </authorList>
    </citation>
    <scope>NUCLEOTIDE SEQUENCE [LARGE SCALE GENOMIC DNA]</scope>
    <source>
        <strain evidence="3">JCM 17939</strain>
    </source>
</reference>
<evidence type="ECO:0000313" key="2">
    <source>
        <dbReference type="EMBL" id="GAA4633832.1"/>
    </source>
</evidence>
<comment type="caution">
    <text evidence="2">The sequence shown here is derived from an EMBL/GenBank/DDBJ whole genome shotgun (WGS) entry which is preliminary data.</text>
</comment>
<proteinExistence type="predicted"/>
<organism evidence="2 3">
    <name type="scientific">Actinoallomurus vinaceus</name>
    <dbReference type="NCBI Taxonomy" id="1080074"/>
    <lineage>
        <taxon>Bacteria</taxon>
        <taxon>Bacillati</taxon>
        <taxon>Actinomycetota</taxon>
        <taxon>Actinomycetes</taxon>
        <taxon>Streptosporangiales</taxon>
        <taxon>Thermomonosporaceae</taxon>
        <taxon>Actinoallomurus</taxon>
    </lineage>
</organism>
<dbReference type="EMBL" id="BAABHK010000012">
    <property type="protein sequence ID" value="GAA4633832.1"/>
    <property type="molecule type" value="Genomic_DNA"/>
</dbReference>
<evidence type="ECO:0000256" key="1">
    <source>
        <dbReference type="SAM" id="MobiDB-lite"/>
    </source>
</evidence>
<accession>A0ABP8UJN1</accession>
<dbReference type="RefSeq" id="WP_345436831.1">
    <property type="nucleotide sequence ID" value="NZ_BAABHK010000012.1"/>
</dbReference>
<feature type="region of interest" description="Disordered" evidence="1">
    <location>
        <begin position="72"/>
        <end position="94"/>
    </location>
</feature>
<dbReference type="Proteomes" id="UP001501442">
    <property type="component" value="Unassembled WGS sequence"/>
</dbReference>
<gene>
    <name evidence="2" type="ORF">GCM10023196_072990</name>
</gene>
<keyword evidence="3" id="KW-1185">Reference proteome</keyword>